<name>X1N838_9ZZZZ</name>
<protein>
    <submittedName>
        <fullName evidence="1">Uncharacterized protein</fullName>
    </submittedName>
</protein>
<dbReference type="EMBL" id="BARV01021379">
    <property type="protein sequence ID" value="GAI22985.1"/>
    <property type="molecule type" value="Genomic_DNA"/>
</dbReference>
<organism evidence="1">
    <name type="scientific">marine sediment metagenome</name>
    <dbReference type="NCBI Taxonomy" id="412755"/>
    <lineage>
        <taxon>unclassified sequences</taxon>
        <taxon>metagenomes</taxon>
        <taxon>ecological metagenomes</taxon>
    </lineage>
</organism>
<evidence type="ECO:0000313" key="1">
    <source>
        <dbReference type="EMBL" id="GAI22985.1"/>
    </source>
</evidence>
<dbReference type="AlphaFoldDB" id="X1N838"/>
<sequence>QLGITGRKNTNIKDAKSIGHSPLVGQASRLSISGCKMQVLK</sequence>
<reference evidence="1" key="1">
    <citation type="journal article" date="2014" name="Front. Microbiol.">
        <title>High frequency of phylogenetically diverse reductive dehalogenase-homologous genes in deep subseafloor sedimentary metagenomes.</title>
        <authorList>
            <person name="Kawai M."/>
            <person name="Futagami T."/>
            <person name="Toyoda A."/>
            <person name="Takaki Y."/>
            <person name="Nishi S."/>
            <person name="Hori S."/>
            <person name="Arai W."/>
            <person name="Tsubouchi T."/>
            <person name="Morono Y."/>
            <person name="Uchiyama I."/>
            <person name="Ito T."/>
            <person name="Fujiyama A."/>
            <person name="Inagaki F."/>
            <person name="Takami H."/>
        </authorList>
    </citation>
    <scope>NUCLEOTIDE SEQUENCE</scope>
    <source>
        <strain evidence="1">Expedition CK06-06</strain>
    </source>
</reference>
<comment type="caution">
    <text evidence="1">The sequence shown here is derived from an EMBL/GenBank/DDBJ whole genome shotgun (WGS) entry which is preliminary data.</text>
</comment>
<gene>
    <name evidence="1" type="ORF">S06H3_35440</name>
</gene>
<accession>X1N838</accession>
<proteinExistence type="predicted"/>
<feature type="non-terminal residue" evidence="1">
    <location>
        <position position="1"/>
    </location>
</feature>